<keyword evidence="5 6" id="KW-0472">Membrane</keyword>
<evidence type="ECO:0000256" key="2">
    <source>
        <dbReference type="ARBA" id="ARBA00022448"/>
    </source>
</evidence>
<protein>
    <submittedName>
        <fullName evidence="7">Inorganic phosphate transporter</fullName>
    </submittedName>
</protein>
<name>A0A943UT32_9ACTN</name>
<feature type="transmembrane region" description="Helical" evidence="6">
    <location>
        <begin position="17"/>
        <end position="35"/>
    </location>
</feature>
<keyword evidence="3 6" id="KW-0812">Transmembrane</keyword>
<dbReference type="PANTHER" id="PTHR11101:SF80">
    <property type="entry name" value="PHOSPHATE TRANSPORTER"/>
    <property type="match status" value="1"/>
</dbReference>
<accession>A0A943UT32</accession>
<feature type="transmembrane region" description="Helical" evidence="6">
    <location>
        <begin position="270"/>
        <end position="289"/>
    </location>
</feature>
<dbReference type="GO" id="GO:0016020">
    <property type="term" value="C:membrane"/>
    <property type="evidence" value="ECO:0007669"/>
    <property type="project" value="UniProtKB-SubCell"/>
</dbReference>
<reference evidence="7" key="1">
    <citation type="submission" date="2021-02" db="EMBL/GenBank/DDBJ databases">
        <title>Infant gut strain persistence is associated with maternal origin, phylogeny, and functional potential including surface adhesion and iron acquisition.</title>
        <authorList>
            <person name="Lou Y.C."/>
        </authorList>
    </citation>
    <scope>NUCLEOTIDE SEQUENCE</scope>
    <source>
        <strain evidence="7">L2_039_000G1_dasL2_039_000G1_concoct_11</strain>
    </source>
</reference>
<dbReference type="EMBL" id="JAGZSV010000065">
    <property type="protein sequence ID" value="MBS6940769.1"/>
    <property type="molecule type" value="Genomic_DNA"/>
</dbReference>
<keyword evidence="4 6" id="KW-1133">Transmembrane helix</keyword>
<evidence type="ECO:0000256" key="4">
    <source>
        <dbReference type="ARBA" id="ARBA00022989"/>
    </source>
</evidence>
<evidence type="ECO:0000256" key="6">
    <source>
        <dbReference type="SAM" id="Phobius"/>
    </source>
</evidence>
<dbReference type="Pfam" id="PF01384">
    <property type="entry name" value="PHO4"/>
    <property type="match status" value="1"/>
</dbReference>
<dbReference type="InterPro" id="IPR001204">
    <property type="entry name" value="Phos_transporter"/>
</dbReference>
<dbReference type="GO" id="GO:0035435">
    <property type="term" value="P:phosphate ion transmembrane transport"/>
    <property type="evidence" value="ECO:0007669"/>
    <property type="project" value="TreeGrafter"/>
</dbReference>
<gene>
    <name evidence="7" type="ORF">KH142_04685</name>
</gene>
<evidence type="ECO:0000256" key="5">
    <source>
        <dbReference type="ARBA" id="ARBA00023136"/>
    </source>
</evidence>
<sequence>MTVEFGTFMAGVMSDPLMLAVTLLNVAVIVVNGATDAPNAIATVVSTRSMKPRPAIVMAAVCNFLGLLVVSVFTSAVANTIFKMVDFGGDNQAALAALAAAMVAIIVWGAAAWFFGIPTSQSHSLIAGLTGAAIAAVGSFDAINWGEWMKVIYGILLSTFLGFGMGWASAKIIARLCRNVQRSKANQVFHWGQIVAGAGVAFMHGAQDGQKFMSVFMLGIALAAGLGQPAELALPVWLMVLCAVNMGLGTAIGGERIIKNVAMNMVKLEVYQGFAASASATLCLMLATFTGMPVSTTHVKTTAIMGVGAAKRKSAVKWQVAIDMVKTWVLTFPGCCLIGLLMAELLLFFV</sequence>
<comment type="subcellular location">
    <subcellularLocation>
        <location evidence="1">Membrane</location>
        <topology evidence="1">Multi-pass membrane protein</topology>
    </subcellularLocation>
</comment>
<dbReference type="AlphaFoldDB" id="A0A943UT32"/>
<organism evidence="7 8">
    <name type="scientific">Slackia piriformis</name>
    <dbReference type="NCBI Taxonomy" id="626934"/>
    <lineage>
        <taxon>Bacteria</taxon>
        <taxon>Bacillati</taxon>
        <taxon>Actinomycetota</taxon>
        <taxon>Coriobacteriia</taxon>
        <taxon>Eggerthellales</taxon>
        <taxon>Eggerthellaceae</taxon>
        <taxon>Slackia</taxon>
    </lineage>
</organism>
<evidence type="ECO:0000313" key="8">
    <source>
        <dbReference type="Proteomes" id="UP000727506"/>
    </source>
</evidence>
<feature type="transmembrane region" description="Helical" evidence="6">
    <location>
        <begin position="56"/>
        <end position="82"/>
    </location>
</feature>
<dbReference type="Proteomes" id="UP000727506">
    <property type="component" value="Unassembled WGS sequence"/>
</dbReference>
<evidence type="ECO:0000313" key="7">
    <source>
        <dbReference type="EMBL" id="MBS6940769.1"/>
    </source>
</evidence>
<dbReference type="GO" id="GO:0005315">
    <property type="term" value="F:phosphate transmembrane transporter activity"/>
    <property type="evidence" value="ECO:0007669"/>
    <property type="project" value="InterPro"/>
</dbReference>
<feature type="transmembrane region" description="Helical" evidence="6">
    <location>
        <begin position="328"/>
        <end position="349"/>
    </location>
</feature>
<keyword evidence="2" id="KW-0813">Transport</keyword>
<feature type="transmembrane region" description="Helical" evidence="6">
    <location>
        <begin position="124"/>
        <end position="145"/>
    </location>
</feature>
<feature type="transmembrane region" description="Helical" evidence="6">
    <location>
        <begin position="94"/>
        <end position="117"/>
    </location>
</feature>
<dbReference type="PANTHER" id="PTHR11101">
    <property type="entry name" value="PHOSPHATE TRANSPORTER"/>
    <property type="match status" value="1"/>
</dbReference>
<feature type="transmembrane region" description="Helical" evidence="6">
    <location>
        <begin position="151"/>
        <end position="174"/>
    </location>
</feature>
<proteinExistence type="predicted"/>
<evidence type="ECO:0000256" key="3">
    <source>
        <dbReference type="ARBA" id="ARBA00022692"/>
    </source>
</evidence>
<comment type="caution">
    <text evidence="7">The sequence shown here is derived from an EMBL/GenBank/DDBJ whole genome shotgun (WGS) entry which is preliminary data.</text>
</comment>
<feature type="transmembrane region" description="Helical" evidence="6">
    <location>
        <begin position="236"/>
        <end position="258"/>
    </location>
</feature>
<evidence type="ECO:0000256" key="1">
    <source>
        <dbReference type="ARBA" id="ARBA00004141"/>
    </source>
</evidence>